<dbReference type="Pfam" id="PF00075">
    <property type="entry name" value="RNase_H"/>
    <property type="match status" value="1"/>
</dbReference>
<dbReference type="Proteomes" id="UP001218218">
    <property type="component" value="Unassembled WGS sequence"/>
</dbReference>
<dbReference type="SUPFAM" id="SSF53098">
    <property type="entry name" value="Ribonuclease H-like"/>
    <property type="match status" value="1"/>
</dbReference>
<dbReference type="AlphaFoldDB" id="A0AAD6Z5D5"/>
<dbReference type="GO" id="GO:0003676">
    <property type="term" value="F:nucleic acid binding"/>
    <property type="evidence" value="ECO:0007669"/>
    <property type="project" value="InterPro"/>
</dbReference>
<proteinExistence type="predicted"/>
<keyword evidence="3" id="KW-1185">Reference proteome</keyword>
<evidence type="ECO:0000259" key="1">
    <source>
        <dbReference type="PROSITE" id="PS50879"/>
    </source>
</evidence>
<dbReference type="InterPro" id="IPR036397">
    <property type="entry name" value="RNaseH_sf"/>
</dbReference>
<evidence type="ECO:0000313" key="2">
    <source>
        <dbReference type="EMBL" id="KAJ7307868.1"/>
    </source>
</evidence>
<comment type="caution">
    <text evidence="2">The sequence shown here is derived from an EMBL/GenBank/DDBJ whole genome shotgun (WGS) entry which is preliminary data.</text>
</comment>
<dbReference type="Gene3D" id="3.30.420.10">
    <property type="entry name" value="Ribonuclease H-like superfamily/Ribonuclease H"/>
    <property type="match status" value="1"/>
</dbReference>
<dbReference type="EMBL" id="JARIHO010000086">
    <property type="protein sequence ID" value="KAJ7307868.1"/>
    <property type="molecule type" value="Genomic_DNA"/>
</dbReference>
<sequence>EHTVFESEVTGAILALDIVGSIPRLREVDIFMDCQPAIHALTSPKPQPGQYLLVLFHTLLRRLHRTRSTLQVRLHWVPAHTGIAGNEAVDELAKEAALGSSTALTTRVTRFEAPLPVSKAAAIAAGSMEFTKRW</sequence>
<dbReference type="InterPro" id="IPR012337">
    <property type="entry name" value="RNaseH-like_sf"/>
</dbReference>
<protein>
    <recommendedName>
        <fullName evidence="1">RNase H type-1 domain-containing protein</fullName>
    </recommendedName>
</protein>
<feature type="domain" description="RNase H type-1" evidence="1">
    <location>
        <begin position="1"/>
        <end position="98"/>
    </location>
</feature>
<feature type="non-terminal residue" evidence="2">
    <location>
        <position position="1"/>
    </location>
</feature>
<reference evidence="2" key="1">
    <citation type="submission" date="2023-03" db="EMBL/GenBank/DDBJ databases">
        <title>Massive genome expansion in bonnet fungi (Mycena s.s.) driven by repeated elements and novel gene families across ecological guilds.</title>
        <authorList>
            <consortium name="Lawrence Berkeley National Laboratory"/>
            <person name="Harder C.B."/>
            <person name="Miyauchi S."/>
            <person name="Viragh M."/>
            <person name="Kuo A."/>
            <person name="Thoen E."/>
            <person name="Andreopoulos B."/>
            <person name="Lu D."/>
            <person name="Skrede I."/>
            <person name="Drula E."/>
            <person name="Henrissat B."/>
            <person name="Morin E."/>
            <person name="Kohler A."/>
            <person name="Barry K."/>
            <person name="LaButti K."/>
            <person name="Morin E."/>
            <person name="Salamov A."/>
            <person name="Lipzen A."/>
            <person name="Mereny Z."/>
            <person name="Hegedus B."/>
            <person name="Baldrian P."/>
            <person name="Stursova M."/>
            <person name="Weitz H."/>
            <person name="Taylor A."/>
            <person name="Grigoriev I.V."/>
            <person name="Nagy L.G."/>
            <person name="Martin F."/>
            <person name="Kauserud H."/>
        </authorList>
    </citation>
    <scope>NUCLEOTIDE SEQUENCE</scope>
    <source>
        <strain evidence="2">CBHHK002</strain>
    </source>
</reference>
<gene>
    <name evidence="2" type="ORF">DFH08DRAFT_658885</name>
</gene>
<name>A0AAD6Z5D5_9AGAR</name>
<feature type="non-terminal residue" evidence="2">
    <location>
        <position position="134"/>
    </location>
</feature>
<evidence type="ECO:0000313" key="3">
    <source>
        <dbReference type="Proteomes" id="UP001218218"/>
    </source>
</evidence>
<dbReference type="CDD" id="cd09276">
    <property type="entry name" value="Rnase_HI_RT_non_LTR"/>
    <property type="match status" value="1"/>
</dbReference>
<dbReference type="InterPro" id="IPR002156">
    <property type="entry name" value="RNaseH_domain"/>
</dbReference>
<dbReference type="GO" id="GO:0004523">
    <property type="term" value="F:RNA-DNA hybrid ribonuclease activity"/>
    <property type="evidence" value="ECO:0007669"/>
    <property type="project" value="InterPro"/>
</dbReference>
<dbReference type="PROSITE" id="PS50879">
    <property type="entry name" value="RNASE_H_1"/>
    <property type="match status" value="1"/>
</dbReference>
<accession>A0AAD6Z5D5</accession>
<organism evidence="2 3">
    <name type="scientific">Mycena albidolilacea</name>
    <dbReference type="NCBI Taxonomy" id="1033008"/>
    <lineage>
        <taxon>Eukaryota</taxon>
        <taxon>Fungi</taxon>
        <taxon>Dikarya</taxon>
        <taxon>Basidiomycota</taxon>
        <taxon>Agaricomycotina</taxon>
        <taxon>Agaricomycetes</taxon>
        <taxon>Agaricomycetidae</taxon>
        <taxon>Agaricales</taxon>
        <taxon>Marasmiineae</taxon>
        <taxon>Mycenaceae</taxon>
        <taxon>Mycena</taxon>
    </lineage>
</organism>